<keyword evidence="1" id="KW-1133">Transmembrane helix</keyword>
<comment type="caution">
    <text evidence="2">The sequence shown here is derived from an EMBL/GenBank/DDBJ whole genome shotgun (WGS) entry which is preliminary data.</text>
</comment>
<organism evidence="2 3">
    <name type="scientific">Podospora appendiculata</name>
    <dbReference type="NCBI Taxonomy" id="314037"/>
    <lineage>
        <taxon>Eukaryota</taxon>
        <taxon>Fungi</taxon>
        <taxon>Dikarya</taxon>
        <taxon>Ascomycota</taxon>
        <taxon>Pezizomycotina</taxon>
        <taxon>Sordariomycetes</taxon>
        <taxon>Sordariomycetidae</taxon>
        <taxon>Sordariales</taxon>
        <taxon>Podosporaceae</taxon>
        <taxon>Podospora</taxon>
    </lineage>
</organism>
<proteinExistence type="predicted"/>
<gene>
    <name evidence="2" type="ORF">B0T22DRAFT_482961</name>
</gene>
<evidence type="ECO:0000313" key="3">
    <source>
        <dbReference type="Proteomes" id="UP001270362"/>
    </source>
</evidence>
<keyword evidence="1" id="KW-0812">Transmembrane</keyword>
<keyword evidence="1" id="KW-0472">Membrane</keyword>
<accession>A0AAE0X6M0</accession>
<protein>
    <submittedName>
        <fullName evidence="2">Uncharacterized protein</fullName>
    </submittedName>
</protein>
<dbReference type="EMBL" id="JAULSO010000003">
    <property type="protein sequence ID" value="KAK3686051.1"/>
    <property type="molecule type" value="Genomic_DNA"/>
</dbReference>
<keyword evidence="3" id="KW-1185">Reference proteome</keyword>
<evidence type="ECO:0000313" key="2">
    <source>
        <dbReference type="EMBL" id="KAK3686051.1"/>
    </source>
</evidence>
<sequence length="96" mass="10621">MSPIIARAAFRAAATTARSAGTTRQFSMVQNLRAFARSMEAHTPFERLPTTTKSQAGDWGKQVRRVGSVGVIFFPAIFTFLGWPYAAELIMDGHMR</sequence>
<reference evidence="2" key="2">
    <citation type="submission" date="2023-06" db="EMBL/GenBank/DDBJ databases">
        <authorList>
            <consortium name="Lawrence Berkeley National Laboratory"/>
            <person name="Haridas S."/>
            <person name="Hensen N."/>
            <person name="Bonometti L."/>
            <person name="Westerberg I."/>
            <person name="Brannstrom I.O."/>
            <person name="Guillou S."/>
            <person name="Cros-Aarteil S."/>
            <person name="Calhoun S."/>
            <person name="Kuo A."/>
            <person name="Mondo S."/>
            <person name="Pangilinan J."/>
            <person name="Riley R."/>
            <person name="Labutti K."/>
            <person name="Andreopoulos B."/>
            <person name="Lipzen A."/>
            <person name="Chen C."/>
            <person name="Yanf M."/>
            <person name="Daum C."/>
            <person name="Ng V."/>
            <person name="Clum A."/>
            <person name="Steindorff A."/>
            <person name="Ohm R."/>
            <person name="Martin F."/>
            <person name="Silar P."/>
            <person name="Natvig D."/>
            <person name="Lalanne C."/>
            <person name="Gautier V."/>
            <person name="Ament-Velasquez S.L."/>
            <person name="Kruys A."/>
            <person name="Hutchinson M.I."/>
            <person name="Powell A.J."/>
            <person name="Barry K."/>
            <person name="Miller A.N."/>
            <person name="Grigoriev I.V."/>
            <person name="Debuchy R."/>
            <person name="Gladieux P."/>
            <person name="Thoren M.H."/>
            <person name="Johannesson H."/>
        </authorList>
    </citation>
    <scope>NUCLEOTIDE SEQUENCE</scope>
    <source>
        <strain evidence="2">CBS 314.62</strain>
    </source>
</reference>
<name>A0AAE0X6M0_9PEZI</name>
<dbReference type="AlphaFoldDB" id="A0AAE0X6M0"/>
<evidence type="ECO:0000256" key="1">
    <source>
        <dbReference type="SAM" id="Phobius"/>
    </source>
</evidence>
<dbReference type="Proteomes" id="UP001270362">
    <property type="component" value="Unassembled WGS sequence"/>
</dbReference>
<reference evidence="2" key="1">
    <citation type="journal article" date="2023" name="Mol. Phylogenet. Evol.">
        <title>Genome-scale phylogeny and comparative genomics of the fungal order Sordariales.</title>
        <authorList>
            <person name="Hensen N."/>
            <person name="Bonometti L."/>
            <person name="Westerberg I."/>
            <person name="Brannstrom I.O."/>
            <person name="Guillou S."/>
            <person name="Cros-Aarteil S."/>
            <person name="Calhoun S."/>
            <person name="Haridas S."/>
            <person name="Kuo A."/>
            <person name="Mondo S."/>
            <person name="Pangilinan J."/>
            <person name="Riley R."/>
            <person name="LaButti K."/>
            <person name="Andreopoulos B."/>
            <person name="Lipzen A."/>
            <person name="Chen C."/>
            <person name="Yan M."/>
            <person name="Daum C."/>
            <person name="Ng V."/>
            <person name="Clum A."/>
            <person name="Steindorff A."/>
            <person name="Ohm R.A."/>
            <person name="Martin F."/>
            <person name="Silar P."/>
            <person name="Natvig D.O."/>
            <person name="Lalanne C."/>
            <person name="Gautier V."/>
            <person name="Ament-Velasquez S.L."/>
            <person name="Kruys A."/>
            <person name="Hutchinson M.I."/>
            <person name="Powell A.J."/>
            <person name="Barry K."/>
            <person name="Miller A.N."/>
            <person name="Grigoriev I.V."/>
            <person name="Debuchy R."/>
            <person name="Gladieux P."/>
            <person name="Hiltunen Thoren M."/>
            <person name="Johannesson H."/>
        </authorList>
    </citation>
    <scope>NUCLEOTIDE SEQUENCE</scope>
    <source>
        <strain evidence="2">CBS 314.62</strain>
    </source>
</reference>
<feature type="transmembrane region" description="Helical" evidence="1">
    <location>
        <begin position="66"/>
        <end position="86"/>
    </location>
</feature>